<dbReference type="InterPro" id="IPR050330">
    <property type="entry name" value="Bact_OuterMem_StrucFunc"/>
</dbReference>
<dbReference type="Pfam" id="PF00691">
    <property type="entry name" value="OmpA"/>
    <property type="match status" value="1"/>
</dbReference>
<evidence type="ECO:0000313" key="11">
    <source>
        <dbReference type="EMBL" id="NMC62351.1"/>
    </source>
</evidence>
<dbReference type="GO" id="GO:0005886">
    <property type="term" value="C:plasma membrane"/>
    <property type="evidence" value="ECO:0007669"/>
    <property type="project" value="UniProtKB-SubCell"/>
</dbReference>
<accession>A0A7X9FR69</accession>
<comment type="caution">
    <text evidence="11">The sequence shown here is derived from an EMBL/GenBank/DDBJ whole genome shotgun (WGS) entry which is preliminary data.</text>
</comment>
<dbReference type="AlphaFoldDB" id="A0A7X9FR69"/>
<keyword evidence="4 9" id="KW-0812">Transmembrane</keyword>
<comment type="similarity">
    <text evidence="2">Belongs to the MotB family.</text>
</comment>
<feature type="compositionally biased region" description="Basic and acidic residues" evidence="8">
    <location>
        <begin position="124"/>
        <end position="148"/>
    </location>
</feature>
<evidence type="ECO:0000256" key="5">
    <source>
        <dbReference type="ARBA" id="ARBA00022989"/>
    </source>
</evidence>
<feature type="region of interest" description="Disordered" evidence="8">
    <location>
        <begin position="93"/>
        <end position="175"/>
    </location>
</feature>
<evidence type="ECO:0000256" key="3">
    <source>
        <dbReference type="ARBA" id="ARBA00022475"/>
    </source>
</evidence>
<comment type="subcellular location">
    <subcellularLocation>
        <location evidence="1">Cell membrane</location>
        <topology evidence="1">Single-pass membrane protein</topology>
    </subcellularLocation>
</comment>
<gene>
    <name evidence="11" type="ORF">GYA55_04215</name>
</gene>
<dbReference type="InterPro" id="IPR006665">
    <property type="entry name" value="OmpA-like"/>
</dbReference>
<evidence type="ECO:0000256" key="7">
    <source>
        <dbReference type="PROSITE-ProRule" id="PRU00473"/>
    </source>
</evidence>
<name>A0A7X9FR69_9DELT</name>
<dbReference type="PROSITE" id="PS51123">
    <property type="entry name" value="OMPA_2"/>
    <property type="match status" value="1"/>
</dbReference>
<keyword evidence="6 7" id="KW-0472">Membrane</keyword>
<feature type="compositionally biased region" description="Polar residues" evidence="8">
    <location>
        <begin position="415"/>
        <end position="432"/>
    </location>
</feature>
<dbReference type="Proteomes" id="UP000524246">
    <property type="component" value="Unassembled WGS sequence"/>
</dbReference>
<dbReference type="Pfam" id="PF13677">
    <property type="entry name" value="MotB_plug"/>
    <property type="match status" value="1"/>
</dbReference>
<dbReference type="Gene3D" id="3.30.1330.60">
    <property type="entry name" value="OmpA-like domain"/>
    <property type="match status" value="1"/>
</dbReference>
<proteinExistence type="inferred from homology"/>
<dbReference type="EMBL" id="JAAZON010000174">
    <property type="protein sequence ID" value="NMC62351.1"/>
    <property type="molecule type" value="Genomic_DNA"/>
</dbReference>
<evidence type="ECO:0000259" key="10">
    <source>
        <dbReference type="PROSITE" id="PS51123"/>
    </source>
</evidence>
<organism evidence="11 12">
    <name type="scientific">SAR324 cluster bacterium</name>
    <dbReference type="NCBI Taxonomy" id="2024889"/>
    <lineage>
        <taxon>Bacteria</taxon>
        <taxon>Deltaproteobacteria</taxon>
        <taxon>SAR324 cluster</taxon>
    </lineage>
</organism>
<dbReference type="PANTHER" id="PTHR30329">
    <property type="entry name" value="STATOR ELEMENT OF FLAGELLAR MOTOR COMPLEX"/>
    <property type="match status" value="1"/>
</dbReference>
<evidence type="ECO:0000256" key="2">
    <source>
        <dbReference type="ARBA" id="ARBA00008914"/>
    </source>
</evidence>
<evidence type="ECO:0000313" key="12">
    <source>
        <dbReference type="Proteomes" id="UP000524246"/>
    </source>
</evidence>
<evidence type="ECO:0000256" key="8">
    <source>
        <dbReference type="SAM" id="MobiDB-lite"/>
    </source>
</evidence>
<feature type="transmembrane region" description="Helical" evidence="9">
    <location>
        <begin position="26"/>
        <end position="45"/>
    </location>
</feature>
<sequence length="450" mass="49128">MEAEKPIIIVKKKGGHGGHHGGAWKVAYADFITALMSFFLVMWLVNSASTPTKERIASYFRRPGLFQEGSGTPLEIGGSGILDDAYVPSYPEEKANEVGESEMPRRKGFEEGRFPLTEENIEDLEYKEPPPPDALTSKEKQEGEELLKGTKQSPEESGEAVPKSGETKFPPSTEDGEIVDEFVIPFTPIPTPGATKESGTGPEIKSPKEFAAYIKEKMESSPELEKLLGTIEVAADANSINIEIMDTEKTSMFTSGSSYIREEARKALAEIGKALQRVRNKIEIVGHTDAQPFGSRTGSYSNWELSVDRANAARRILIGSGVDAGRIQGILGKADTELKNKSDPYAASNRRITLKMKFDSSIVLDPTPETKASKQDTNNVTELESPFTKREEEDEAAAAEEIKEPEVLERVPSLYSGNTSKGAGTKTNSKTPPETIGSPSGWKDPKFFGE</sequence>
<evidence type="ECO:0000256" key="6">
    <source>
        <dbReference type="ARBA" id="ARBA00023136"/>
    </source>
</evidence>
<feature type="region of interest" description="Disordered" evidence="8">
    <location>
        <begin position="365"/>
        <end position="450"/>
    </location>
</feature>
<dbReference type="PANTHER" id="PTHR30329:SF21">
    <property type="entry name" value="LIPOPROTEIN YIAD-RELATED"/>
    <property type="match status" value="1"/>
</dbReference>
<keyword evidence="3" id="KW-1003">Cell membrane</keyword>
<feature type="compositionally biased region" description="Basic and acidic residues" evidence="8">
    <location>
        <begin position="400"/>
        <end position="409"/>
    </location>
</feature>
<protein>
    <submittedName>
        <fullName evidence="11">OmpA family protein</fullName>
    </submittedName>
</protein>
<feature type="domain" description="OmpA-like" evidence="10">
    <location>
        <begin position="240"/>
        <end position="360"/>
    </location>
</feature>
<evidence type="ECO:0000256" key="1">
    <source>
        <dbReference type="ARBA" id="ARBA00004162"/>
    </source>
</evidence>
<feature type="compositionally biased region" description="Basic and acidic residues" evidence="8">
    <location>
        <begin position="93"/>
        <end position="113"/>
    </location>
</feature>
<reference evidence="11 12" key="1">
    <citation type="journal article" date="2020" name="Biotechnol. Biofuels">
        <title>New insights from the biogas microbiome by comprehensive genome-resolved metagenomics of nearly 1600 species originating from multiple anaerobic digesters.</title>
        <authorList>
            <person name="Campanaro S."/>
            <person name="Treu L."/>
            <person name="Rodriguez-R L.M."/>
            <person name="Kovalovszki A."/>
            <person name="Ziels R.M."/>
            <person name="Maus I."/>
            <person name="Zhu X."/>
            <person name="Kougias P.G."/>
            <person name="Basile A."/>
            <person name="Luo G."/>
            <person name="Schluter A."/>
            <person name="Konstantinidis K.T."/>
            <person name="Angelidaki I."/>
        </authorList>
    </citation>
    <scope>NUCLEOTIDE SEQUENCE [LARGE SCALE GENOMIC DNA]</scope>
    <source>
        <strain evidence="11">AS27yjCOA_65</strain>
    </source>
</reference>
<dbReference type="InterPro" id="IPR025713">
    <property type="entry name" value="MotB-like_N_dom"/>
</dbReference>
<evidence type="ECO:0000256" key="9">
    <source>
        <dbReference type="SAM" id="Phobius"/>
    </source>
</evidence>
<dbReference type="InterPro" id="IPR036737">
    <property type="entry name" value="OmpA-like_sf"/>
</dbReference>
<keyword evidence="5 9" id="KW-1133">Transmembrane helix</keyword>
<dbReference type="SUPFAM" id="SSF103088">
    <property type="entry name" value="OmpA-like"/>
    <property type="match status" value="1"/>
</dbReference>
<evidence type="ECO:0000256" key="4">
    <source>
        <dbReference type="ARBA" id="ARBA00022692"/>
    </source>
</evidence>
<dbReference type="CDD" id="cd07185">
    <property type="entry name" value="OmpA_C-like"/>
    <property type="match status" value="1"/>
</dbReference>